<feature type="domain" description="Radical SAM core" evidence="7">
    <location>
        <begin position="66"/>
        <end position="284"/>
    </location>
</feature>
<dbReference type="Gene3D" id="3.20.20.70">
    <property type="entry name" value="Aldolase class I"/>
    <property type="match status" value="1"/>
</dbReference>
<sequence length="324" mass="36905">MREALFYTMEGDKIRCNLCPHECLIPEGKSGLCRQRKHVNGTLIAEGYAMVSSIAMDPIEKKPLYHFYPGSFILSVGGLWCNLRCSFCQNWHIAHREQPTVFVAPDKLVEMAIEHNSIGIAFTYNEPIIWYEYILDTAQLCKQKDLKVVLVTNGFVQVEPLKDLLLYVDAFNIDVKAFNEQFYRKICGGNLSAVKRVVEQAAGKAHVEITTLIIGGLNDDKEEIRELARWLSGIDKNIPLHLSRYYPNYRMQLPPTPVTTLYELRDVAREYLNFVYIGNVIGADNNTYCPECGQKIVDRGYVIRVMGLKDKRCINCGIAIPIVM</sequence>
<evidence type="ECO:0000256" key="3">
    <source>
        <dbReference type="ARBA" id="ARBA00022723"/>
    </source>
</evidence>
<dbReference type="SFLD" id="SFLDS00029">
    <property type="entry name" value="Radical_SAM"/>
    <property type="match status" value="1"/>
</dbReference>
<comment type="cofactor">
    <cofactor evidence="6">
        <name>[4Fe-4S] cluster</name>
        <dbReference type="ChEBI" id="CHEBI:49883"/>
    </cofactor>
    <text evidence="6">Binds 1 [4Fe-4S] cluster. The cluster is coordinated with 3 cysteines and an exchangeable S-adenosyl-L-methionine.</text>
</comment>
<dbReference type="PIRSF" id="PIRSF004869">
    <property type="entry name" value="PflX_prd"/>
    <property type="match status" value="1"/>
</dbReference>
<protein>
    <submittedName>
        <fullName evidence="8">Pyruvate formate lyase activating enzyme</fullName>
    </submittedName>
</protein>
<dbReference type="InterPro" id="IPR013785">
    <property type="entry name" value="Aldolase_TIM"/>
</dbReference>
<keyword evidence="5 6" id="KW-0411">Iron-sulfur</keyword>
<dbReference type="PANTHER" id="PTHR30352:SF5">
    <property type="entry name" value="PYRUVATE FORMATE-LYASE 1-ACTIVATING ENZYME"/>
    <property type="match status" value="1"/>
</dbReference>
<dbReference type="PANTHER" id="PTHR30352">
    <property type="entry name" value="PYRUVATE FORMATE-LYASE-ACTIVATING ENZYME"/>
    <property type="match status" value="1"/>
</dbReference>
<dbReference type="SFLD" id="SFLDG01101">
    <property type="entry name" value="Uncharacterised_Radical_SAM_Su"/>
    <property type="match status" value="1"/>
</dbReference>
<keyword evidence="2 6" id="KW-0949">S-adenosyl-L-methionine</keyword>
<dbReference type="OrthoDB" id="9778883at2"/>
<evidence type="ECO:0000256" key="4">
    <source>
        <dbReference type="ARBA" id="ARBA00023004"/>
    </source>
</evidence>
<keyword evidence="4 6" id="KW-0408">Iron</keyword>
<dbReference type="CDD" id="cd01335">
    <property type="entry name" value="Radical_SAM"/>
    <property type="match status" value="1"/>
</dbReference>
<dbReference type="GO" id="GO:0016829">
    <property type="term" value="F:lyase activity"/>
    <property type="evidence" value="ECO:0007669"/>
    <property type="project" value="UniProtKB-KW"/>
</dbReference>
<dbReference type="InterPro" id="IPR007197">
    <property type="entry name" value="rSAM"/>
</dbReference>
<keyword evidence="8" id="KW-0456">Lyase</keyword>
<evidence type="ECO:0000259" key="7">
    <source>
        <dbReference type="PROSITE" id="PS51918"/>
    </source>
</evidence>
<gene>
    <name evidence="8" type="ORF">SAMN05444406_1546</name>
</gene>
<dbReference type="RefSeq" id="WP_025746778.1">
    <property type="nucleotide sequence ID" value="NZ_FOXR01000054.1"/>
</dbReference>
<evidence type="ECO:0000256" key="5">
    <source>
        <dbReference type="ARBA" id="ARBA00023014"/>
    </source>
</evidence>
<keyword evidence="1" id="KW-0004">4Fe-4S</keyword>
<evidence type="ECO:0000313" key="9">
    <source>
        <dbReference type="Proteomes" id="UP000198577"/>
    </source>
</evidence>
<feature type="binding site" evidence="6">
    <location>
        <position position="85"/>
    </location>
    <ligand>
        <name>[4Fe-4S] cluster</name>
        <dbReference type="ChEBI" id="CHEBI:49883"/>
        <note>4Fe-4S-S-AdoMet</note>
    </ligand>
</feature>
<dbReference type="InterPro" id="IPR058240">
    <property type="entry name" value="rSAM_sf"/>
</dbReference>
<dbReference type="InterPro" id="IPR016431">
    <property type="entry name" value="Pyrv-formate_lyase-activ_prd"/>
</dbReference>
<evidence type="ECO:0000256" key="2">
    <source>
        <dbReference type="ARBA" id="ARBA00022691"/>
    </source>
</evidence>
<keyword evidence="9" id="KW-1185">Reference proteome</keyword>
<dbReference type="EMBL" id="FOXR01000054">
    <property type="protein sequence ID" value="SFQ45668.1"/>
    <property type="molecule type" value="Genomic_DNA"/>
</dbReference>
<accession>A0A1I5YN45</accession>
<feature type="binding site" evidence="6">
    <location>
        <position position="81"/>
    </location>
    <ligand>
        <name>[4Fe-4S] cluster</name>
        <dbReference type="ChEBI" id="CHEBI:49883"/>
        <note>4Fe-4S-S-AdoMet</note>
    </ligand>
</feature>
<dbReference type="GO" id="GO:0046872">
    <property type="term" value="F:metal ion binding"/>
    <property type="evidence" value="ECO:0007669"/>
    <property type="project" value="UniProtKB-KW"/>
</dbReference>
<dbReference type="GO" id="GO:0051539">
    <property type="term" value="F:4 iron, 4 sulfur cluster binding"/>
    <property type="evidence" value="ECO:0007669"/>
    <property type="project" value="UniProtKB-KW"/>
</dbReference>
<dbReference type="Proteomes" id="UP000198577">
    <property type="component" value="Unassembled WGS sequence"/>
</dbReference>
<dbReference type="STRING" id="937334.SAMN05444406_1546"/>
<dbReference type="InterPro" id="IPR034457">
    <property type="entry name" value="Organic_radical-activating"/>
</dbReference>
<evidence type="ECO:0000256" key="6">
    <source>
        <dbReference type="PIRSR" id="PIRSR004869-50"/>
    </source>
</evidence>
<dbReference type="InterPro" id="IPR027596">
    <property type="entry name" value="AmmeMemoSam_rS"/>
</dbReference>
<feature type="binding site" evidence="6">
    <location>
        <position position="88"/>
    </location>
    <ligand>
        <name>[4Fe-4S] cluster</name>
        <dbReference type="ChEBI" id="CHEBI:49883"/>
        <note>4Fe-4S-S-AdoMet</note>
    </ligand>
</feature>
<evidence type="ECO:0000256" key="1">
    <source>
        <dbReference type="ARBA" id="ARBA00022485"/>
    </source>
</evidence>
<organism evidence="8 9">
    <name type="scientific">Caldicoprobacter faecalis</name>
    <dbReference type="NCBI Taxonomy" id="937334"/>
    <lineage>
        <taxon>Bacteria</taxon>
        <taxon>Bacillati</taxon>
        <taxon>Bacillota</taxon>
        <taxon>Clostridia</taxon>
        <taxon>Caldicoprobacterales</taxon>
        <taxon>Caldicoprobacteraceae</taxon>
        <taxon>Caldicoprobacter</taxon>
    </lineage>
</organism>
<dbReference type="SUPFAM" id="SSF102114">
    <property type="entry name" value="Radical SAM enzymes"/>
    <property type="match status" value="1"/>
</dbReference>
<dbReference type="AlphaFoldDB" id="A0A1I5YN45"/>
<reference evidence="8 9" key="1">
    <citation type="submission" date="2016-10" db="EMBL/GenBank/DDBJ databases">
        <authorList>
            <person name="de Groot N.N."/>
        </authorList>
    </citation>
    <scope>NUCLEOTIDE SEQUENCE [LARGE SCALE GENOMIC DNA]</scope>
    <source>
        <strain evidence="8 9">DSM 20678</strain>
    </source>
</reference>
<keyword evidence="3 6" id="KW-0479">Metal-binding</keyword>
<dbReference type="PROSITE" id="PS51918">
    <property type="entry name" value="RADICAL_SAM"/>
    <property type="match status" value="1"/>
</dbReference>
<dbReference type="Pfam" id="PF04055">
    <property type="entry name" value="Radical_SAM"/>
    <property type="match status" value="1"/>
</dbReference>
<name>A0A1I5YN45_9FIRM</name>
<proteinExistence type="predicted"/>
<keyword evidence="8" id="KW-0670">Pyruvate</keyword>
<dbReference type="NCBIfam" id="TIGR04337">
    <property type="entry name" value="AmmeMemoSam_rS"/>
    <property type="match status" value="1"/>
</dbReference>
<evidence type="ECO:0000313" key="8">
    <source>
        <dbReference type="EMBL" id="SFQ45668.1"/>
    </source>
</evidence>